<dbReference type="Gene3D" id="2.120.10.80">
    <property type="entry name" value="Kelch-type beta propeller"/>
    <property type="match status" value="2"/>
</dbReference>
<evidence type="ECO:0008006" key="5">
    <source>
        <dbReference type="Google" id="ProtNLM"/>
    </source>
</evidence>
<dbReference type="STRING" id="933084.A0A067PT78"/>
<dbReference type="Pfam" id="PF24681">
    <property type="entry name" value="Kelch_KLHDC2_KLHL20_DRC7"/>
    <property type="match status" value="1"/>
</dbReference>
<feature type="region of interest" description="Disordered" evidence="1">
    <location>
        <begin position="376"/>
        <end position="438"/>
    </location>
</feature>
<feature type="region of interest" description="Disordered" evidence="1">
    <location>
        <begin position="830"/>
        <end position="912"/>
    </location>
</feature>
<dbReference type="SUPFAM" id="SSF117281">
    <property type="entry name" value="Kelch motif"/>
    <property type="match status" value="1"/>
</dbReference>
<feature type="region of interest" description="Disordered" evidence="1">
    <location>
        <begin position="942"/>
        <end position="1038"/>
    </location>
</feature>
<dbReference type="OrthoDB" id="432528at2759"/>
<proteinExistence type="predicted"/>
<feature type="compositionally biased region" description="Polar residues" evidence="1">
    <location>
        <begin position="715"/>
        <end position="731"/>
    </location>
</feature>
<keyword evidence="2" id="KW-0732">Signal</keyword>
<feature type="compositionally biased region" description="Low complexity" evidence="1">
    <location>
        <begin position="948"/>
        <end position="960"/>
    </location>
</feature>
<gene>
    <name evidence="3" type="ORF">JAAARDRAFT_35657</name>
</gene>
<dbReference type="AlphaFoldDB" id="A0A067PT78"/>
<feature type="compositionally biased region" description="Basic and acidic residues" evidence="1">
    <location>
        <begin position="979"/>
        <end position="990"/>
    </location>
</feature>
<dbReference type="InParanoid" id="A0A067PT78"/>
<feature type="compositionally biased region" description="Low complexity" evidence="1">
    <location>
        <begin position="890"/>
        <end position="901"/>
    </location>
</feature>
<feature type="compositionally biased region" description="Polar residues" evidence="1">
    <location>
        <begin position="740"/>
        <end position="763"/>
    </location>
</feature>
<dbReference type="HOGENOM" id="CLU_007044_0_0_1"/>
<dbReference type="PANTHER" id="PTHR46175:SF4">
    <property type="entry name" value="BACTERIOOPSIN TRANSCRIPTIONAL ACTIVATOR"/>
    <property type="match status" value="1"/>
</dbReference>
<name>A0A067PT78_9AGAM</name>
<accession>A0A067PT78</accession>
<evidence type="ECO:0000313" key="3">
    <source>
        <dbReference type="EMBL" id="KDQ57060.1"/>
    </source>
</evidence>
<feature type="compositionally biased region" description="Low complexity" evidence="1">
    <location>
        <begin position="849"/>
        <end position="864"/>
    </location>
</feature>
<evidence type="ECO:0000313" key="4">
    <source>
        <dbReference type="Proteomes" id="UP000027265"/>
    </source>
</evidence>
<dbReference type="InterPro" id="IPR015915">
    <property type="entry name" value="Kelch-typ_b-propeller"/>
</dbReference>
<feature type="region of interest" description="Disordered" evidence="1">
    <location>
        <begin position="684"/>
        <end position="777"/>
    </location>
</feature>
<feature type="compositionally biased region" description="Low complexity" evidence="1">
    <location>
        <begin position="413"/>
        <end position="431"/>
    </location>
</feature>
<protein>
    <recommendedName>
        <fullName evidence="5">Galactose oxidase</fullName>
    </recommendedName>
</protein>
<keyword evidence="4" id="KW-1185">Reference proteome</keyword>
<feature type="signal peptide" evidence="2">
    <location>
        <begin position="1"/>
        <end position="26"/>
    </location>
</feature>
<evidence type="ECO:0000256" key="2">
    <source>
        <dbReference type="SAM" id="SignalP"/>
    </source>
</evidence>
<evidence type="ECO:0000256" key="1">
    <source>
        <dbReference type="SAM" id="MobiDB-lite"/>
    </source>
</evidence>
<reference evidence="4" key="1">
    <citation type="journal article" date="2014" name="Proc. Natl. Acad. Sci. U.S.A.">
        <title>Extensive sampling of basidiomycete genomes demonstrates inadequacy of the white-rot/brown-rot paradigm for wood decay fungi.</title>
        <authorList>
            <person name="Riley R."/>
            <person name="Salamov A.A."/>
            <person name="Brown D.W."/>
            <person name="Nagy L.G."/>
            <person name="Floudas D."/>
            <person name="Held B.W."/>
            <person name="Levasseur A."/>
            <person name="Lombard V."/>
            <person name="Morin E."/>
            <person name="Otillar R."/>
            <person name="Lindquist E.A."/>
            <person name="Sun H."/>
            <person name="LaButti K.M."/>
            <person name="Schmutz J."/>
            <person name="Jabbour D."/>
            <person name="Luo H."/>
            <person name="Baker S.E."/>
            <person name="Pisabarro A.G."/>
            <person name="Walton J.D."/>
            <person name="Blanchette R.A."/>
            <person name="Henrissat B."/>
            <person name="Martin F."/>
            <person name="Cullen D."/>
            <person name="Hibbett D.S."/>
            <person name="Grigoriev I.V."/>
        </authorList>
    </citation>
    <scope>NUCLEOTIDE SEQUENCE [LARGE SCALE GENOMIC DNA]</scope>
    <source>
        <strain evidence="4">MUCL 33604</strain>
    </source>
</reference>
<dbReference type="EMBL" id="KL197720">
    <property type="protein sequence ID" value="KDQ57060.1"/>
    <property type="molecule type" value="Genomic_DNA"/>
</dbReference>
<feature type="compositionally biased region" description="Polar residues" evidence="1">
    <location>
        <begin position="376"/>
        <end position="388"/>
    </location>
</feature>
<dbReference type="PANTHER" id="PTHR46175">
    <property type="entry name" value="BACTERIOOPSIN TRANSCRIPTIONAL ACTIVATOR"/>
    <property type="match status" value="1"/>
</dbReference>
<dbReference type="Proteomes" id="UP000027265">
    <property type="component" value="Unassembled WGS sequence"/>
</dbReference>
<feature type="region of interest" description="Disordered" evidence="1">
    <location>
        <begin position="793"/>
        <end position="817"/>
    </location>
</feature>
<organism evidence="3 4">
    <name type="scientific">Jaapia argillacea MUCL 33604</name>
    <dbReference type="NCBI Taxonomy" id="933084"/>
    <lineage>
        <taxon>Eukaryota</taxon>
        <taxon>Fungi</taxon>
        <taxon>Dikarya</taxon>
        <taxon>Basidiomycota</taxon>
        <taxon>Agaricomycotina</taxon>
        <taxon>Agaricomycetes</taxon>
        <taxon>Agaricomycetidae</taxon>
        <taxon>Jaapiales</taxon>
        <taxon>Jaapiaceae</taxon>
        <taxon>Jaapia</taxon>
    </lineage>
</organism>
<sequence length="1038" mass="111335">MSLPAYPRLVPLLCSVWFLLDHVASAYTAIPRWGQAVAVVDDVLFVHGGRTDQYNSYSYTSAPVTNDLLYLQLSNAFDPSSPPWTYVGGSANTSLNQGPAVAWHILSAFDTDDLLLLGGDPGPNSPTVILDRADSAYLLDIYNRLDPSWTSEVQLWANEPTRRIFFAASSSGGKIWVTGGLKDDGSGTALSDHYVFDPSVPSFTLLPSANGPPDIYGHTSIVLSNGWLLVLGGYCQSEATLITFDRIWVLDTTQSNLSWTMLVISTSNLPSPRRGFAATLLDGDRILIHGGSDAVLQNTYSDGWILDTTQNPAVWSSVPALSAVGARRDHFAVCCGSEVLFGFGYESAGPAPAGLQVYDYSSSAFQPSFTPMPTYTYTTIGPPSQSGGANAPAGTAHTSGHPPTGTHASTRIGSGTLGPTATSPSGSSGPGQVSNQDGQDKNHVVAITLAAVFGVFGLIAGAGATAYYFKRRRNSRDAFHLLGGDDGEEESPQLVGSGHLEKARMAHENLGKDRNILSRFGLGGAVGTVPPPGERRDMLADEDTREFGSVYPWRRQVSGSGRSSRSSIRNERPRFGEIMQGSWASLRSVGALLGSSVRGRASREPSWVASREPSGSARSLPWGEKEELLFEPLSDASLIRIGDPTPSKPQNRRQISTASAWSYVDPFADQDIEALHDTGMDDDDLEAALATGPPHPLLKTSGLPPSVGPHPLSPLTEQSSRLTLTDPSSSRSSHELPASLSESVRNTTSQTSHDQPRSPSLRPTSIIDANPAPAPLRRSDSWWARFAKSSFLDRRHSEGSKSPRNPRNVLEFRDPNPAPRLLTIEESMHSLPPESPESQHAPQHSRGETYSSRLARSMSSLRTTRTADTDALERIAGNADVVQRMGSHVTSPSSTTTTSESPGREASWSASASRPLSMVVASGESDDAHDHVVQSPIEMADLDKINHPPSSDPSTPSTPSRTNPAQPLSPGTVASRVQAFERRMSMDADASRPPPAINTRHREERLPRTHKGVNYGLVQRPSLFVANPDHKQGSSSDG</sequence>
<feature type="chain" id="PRO_5001647759" description="Galactose oxidase" evidence="2">
    <location>
        <begin position="27"/>
        <end position="1038"/>
    </location>
</feature>